<geneLocation type="plasmid" evidence="2">
    <name>pp63_x_draft</name>
</geneLocation>
<accession>A0AAC9ZDJ0</accession>
<keyword evidence="1" id="KW-0614">Plasmid</keyword>
<dbReference type="EMBL" id="CP010791">
    <property type="protein sequence ID" value="ATF08536.1"/>
    <property type="molecule type" value="Genomic_DNA"/>
</dbReference>
<proteinExistence type="predicted"/>
<evidence type="ECO:0000313" key="2">
    <source>
        <dbReference type="Proteomes" id="UP000217545"/>
    </source>
</evidence>
<evidence type="ECO:0000313" key="1">
    <source>
        <dbReference type="EMBL" id="ATF08536.1"/>
    </source>
</evidence>
<dbReference type="Proteomes" id="UP000217545">
    <property type="component" value="Plasmid pP63_x_draft"/>
</dbReference>
<gene>
    <name evidence="1" type="ORF">PhaeoP63_04507</name>
</gene>
<protein>
    <submittedName>
        <fullName evidence="1">Uncharacterized protein</fullName>
    </submittedName>
</protein>
<name>A0AAC9ZDJ0_9RHOB</name>
<reference evidence="1 2" key="1">
    <citation type="journal article" date="2017" name="Front. Microbiol.">
        <title>Phaeobacter piscinae sp. nov., a species of the Roseobacter group and potential aquaculture probiont.</title>
        <authorList>
            <person name="Sonnenschein E.C."/>
            <person name="Phippen C.B.W."/>
            <person name="Nielsen K.F."/>
            <person name="Mateiu R.V."/>
            <person name="Melchiorsen J."/>
            <person name="Gram L."/>
            <person name="Overmann J."/>
            <person name="Freese H.M."/>
        </authorList>
    </citation>
    <scope>NUCLEOTIDE SEQUENCE [LARGE SCALE GENOMIC DNA]</scope>
    <source>
        <strain evidence="1 2">P63</strain>
    </source>
</reference>
<sequence length="30" mass="3535">MKLNGKGALTTQADFLQQRPSRPMFKVERW</sequence>
<organism evidence="1 2">
    <name type="scientific">Phaeobacter gallaeciensis</name>
    <dbReference type="NCBI Taxonomy" id="60890"/>
    <lineage>
        <taxon>Bacteria</taxon>
        <taxon>Pseudomonadati</taxon>
        <taxon>Pseudomonadota</taxon>
        <taxon>Alphaproteobacteria</taxon>
        <taxon>Rhodobacterales</taxon>
        <taxon>Roseobacteraceae</taxon>
        <taxon>Phaeobacter</taxon>
    </lineage>
</organism>
<dbReference type="AlphaFoldDB" id="A0AAC9ZDJ0"/>